<dbReference type="EMBL" id="JADBEL010000034">
    <property type="protein sequence ID" value="MBE1556733.1"/>
    <property type="molecule type" value="Genomic_DNA"/>
</dbReference>
<dbReference type="RefSeq" id="WP_192600355.1">
    <property type="nucleotide sequence ID" value="NZ_JADBEL010000034.1"/>
</dbReference>
<dbReference type="AlphaFoldDB" id="A0A927MLD2"/>
<evidence type="ECO:0000313" key="2">
    <source>
        <dbReference type="Proteomes" id="UP000658225"/>
    </source>
</evidence>
<sequence length="68" mass="8432">MTRIIELVVDFKLNQEIIGRKPKYVEMCIWRLRRWQAFMEAEFEIQDVEQVEAIHMKKYIQYEHVVMT</sequence>
<reference evidence="1" key="1">
    <citation type="submission" date="2020-10" db="EMBL/GenBank/DDBJ databases">
        <title>Genomic Encyclopedia of Type Strains, Phase IV (KMG-IV): sequencing the most valuable type-strain genomes for metagenomic binning, comparative biology and taxonomic classification.</title>
        <authorList>
            <person name="Goeker M."/>
        </authorList>
    </citation>
    <scope>NUCLEOTIDE SEQUENCE</scope>
    <source>
        <strain evidence="1">DSM 13886</strain>
    </source>
</reference>
<keyword evidence="2" id="KW-1185">Reference proteome</keyword>
<gene>
    <name evidence="1" type="ORF">H4683_003859</name>
</gene>
<proteinExistence type="predicted"/>
<dbReference type="Proteomes" id="UP000658225">
    <property type="component" value="Unassembled WGS sequence"/>
</dbReference>
<organism evidence="1 2">
    <name type="scientific">Sporosarcina limicola</name>
    <dbReference type="NCBI Taxonomy" id="34101"/>
    <lineage>
        <taxon>Bacteria</taxon>
        <taxon>Bacillati</taxon>
        <taxon>Bacillota</taxon>
        <taxon>Bacilli</taxon>
        <taxon>Bacillales</taxon>
        <taxon>Caryophanaceae</taxon>
        <taxon>Sporosarcina</taxon>
    </lineage>
</organism>
<comment type="caution">
    <text evidence="1">The sequence shown here is derived from an EMBL/GenBank/DDBJ whole genome shotgun (WGS) entry which is preliminary data.</text>
</comment>
<accession>A0A927MLD2</accession>
<protein>
    <submittedName>
        <fullName evidence="1">Uncharacterized protein</fullName>
    </submittedName>
</protein>
<name>A0A927MLD2_9BACL</name>
<evidence type="ECO:0000313" key="1">
    <source>
        <dbReference type="EMBL" id="MBE1556733.1"/>
    </source>
</evidence>